<gene>
    <name evidence="1" type="ORF">LCGC14_0908610</name>
</gene>
<name>A0A0F9NYY5_9ZZZZ</name>
<proteinExistence type="predicted"/>
<organism evidence="1">
    <name type="scientific">marine sediment metagenome</name>
    <dbReference type="NCBI Taxonomy" id="412755"/>
    <lineage>
        <taxon>unclassified sequences</taxon>
        <taxon>metagenomes</taxon>
        <taxon>ecological metagenomes</taxon>
    </lineage>
</organism>
<evidence type="ECO:0000313" key="1">
    <source>
        <dbReference type="EMBL" id="KKN23074.1"/>
    </source>
</evidence>
<reference evidence="1" key="1">
    <citation type="journal article" date="2015" name="Nature">
        <title>Complex archaea that bridge the gap between prokaryotes and eukaryotes.</title>
        <authorList>
            <person name="Spang A."/>
            <person name="Saw J.H."/>
            <person name="Jorgensen S.L."/>
            <person name="Zaremba-Niedzwiedzka K."/>
            <person name="Martijn J."/>
            <person name="Lind A.E."/>
            <person name="van Eijk R."/>
            <person name="Schleper C."/>
            <person name="Guy L."/>
            <person name="Ettema T.J."/>
        </authorList>
    </citation>
    <scope>NUCLEOTIDE SEQUENCE</scope>
</reference>
<dbReference type="EMBL" id="LAZR01003007">
    <property type="protein sequence ID" value="KKN23074.1"/>
    <property type="molecule type" value="Genomic_DNA"/>
</dbReference>
<protein>
    <submittedName>
        <fullName evidence="1">Uncharacterized protein</fullName>
    </submittedName>
</protein>
<accession>A0A0F9NYY5</accession>
<comment type="caution">
    <text evidence="1">The sequence shown here is derived from an EMBL/GenBank/DDBJ whole genome shotgun (WGS) entry which is preliminary data.</text>
</comment>
<sequence length="194" mass="23174">MKQGTIISRRLVFKMKKIKIKTVKKRKEIGNGTRPITFEKINTKEATVKFHNILLFYPFNPLKADFYKIPWIGGERYPLEKPLCGLIEQSHREGFTIYSDWLSGFGRTRSGFYRDDIVKIREKVLKHLRKLVTNVNYIMQDRKYVVNNQFKELDSWLNKMYIKIHKMDGIGGWDVGYITQRNRKENIIEAYKNY</sequence>
<dbReference type="AlphaFoldDB" id="A0A0F9NYY5"/>